<dbReference type="GeneID" id="106544149"/>
<proteinExistence type="inferred from homology"/>
<reference evidence="13" key="1">
    <citation type="submission" date="2025-08" db="UniProtKB">
        <authorList>
            <consortium name="RefSeq"/>
        </authorList>
    </citation>
    <scope>IDENTIFICATION</scope>
    <source>
        <tissue evidence="13">Skeletal muscle</tissue>
    </source>
</reference>
<evidence type="ECO:0000256" key="4">
    <source>
        <dbReference type="ARBA" id="ARBA00022692"/>
    </source>
</evidence>
<dbReference type="PANTHER" id="PTHR26453">
    <property type="entry name" value="OLFACTORY RECEPTOR"/>
    <property type="match status" value="1"/>
</dbReference>
<dbReference type="Proteomes" id="UP000504617">
    <property type="component" value="Unplaced"/>
</dbReference>
<evidence type="ECO:0000256" key="8">
    <source>
        <dbReference type="ARBA" id="ARBA00023224"/>
    </source>
</evidence>
<evidence type="ECO:0000256" key="5">
    <source>
        <dbReference type="ARBA" id="ARBA00022725"/>
    </source>
</evidence>
<gene>
    <name evidence="13" type="primary">LOC106544149</name>
</gene>
<dbReference type="SUPFAM" id="SSF81321">
    <property type="entry name" value="Family A G protein-coupled receptor-like"/>
    <property type="match status" value="1"/>
</dbReference>
<dbReference type="InterPro" id="IPR000725">
    <property type="entry name" value="Olfact_rcpt"/>
</dbReference>
<dbReference type="FunFam" id="1.20.1070.10:FF:000001">
    <property type="entry name" value="Olfactory receptor"/>
    <property type="match status" value="1"/>
</dbReference>
<keyword evidence="7 10" id="KW-0472">Membrane</keyword>
<evidence type="ECO:0000256" key="9">
    <source>
        <dbReference type="RuleBase" id="RU000688"/>
    </source>
</evidence>
<evidence type="ECO:0000256" key="3">
    <source>
        <dbReference type="ARBA" id="ARBA00022606"/>
    </source>
</evidence>
<accession>A0A6I9XP92</accession>
<dbReference type="GO" id="GO:0004930">
    <property type="term" value="F:G protein-coupled receptor activity"/>
    <property type="evidence" value="ECO:0007669"/>
    <property type="project" value="UniProtKB-KW"/>
</dbReference>
<keyword evidence="9" id="KW-0675">Receptor</keyword>
<keyword evidence="9" id="KW-0297">G-protein coupled receptor</keyword>
<name>A0A6I9XP92_9SAUR</name>
<feature type="transmembrane region" description="Helical" evidence="10">
    <location>
        <begin position="291"/>
        <end position="310"/>
    </location>
</feature>
<evidence type="ECO:0000256" key="2">
    <source>
        <dbReference type="ARBA" id="ARBA00022475"/>
    </source>
</evidence>
<keyword evidence="3 10" id="KW-0716">Sensory transduction</keyword>
<evidence type="ECO:0000256" key="1">
    <source>
        <dbReference type="ARBA" id="ARBA00004651"/>
    </source>
</evidence>
<dbReference type="PRINTS" id="PR00237">
    <property type="entry name" value="GPCRRHODOPSN"/>
</dbReference>
<dbReference type="GO" id="GO:0005886">
    <property type="term" value="C:plasma membrane"/>
    <property type="evidence" value="ECO:0007669"/>
    <property type="project" value="UniProtKB-SubCell"/>
</dbReference>
<evidence type="ECO:0000256" key="6">
    <source>
        <dbReference type="ARBA" id="ARBA00022989"/>
    </source>
</evidence>
<feature type="domain" description="G-protein coupled receptors family 1 profile" evidence="11">
    <location>
        <begin position="59"/>
        <end position="308"/>
    </location>
</feature>
<dbReference type="InterPro" id="IPR017452">
    <property type="entry name" value="GPCR_Rhodpsn_7TM"/>
</dbReference>
<evidence type="ECO:0000313" key="12">
    <source>
        <dbReference type="Proteomes" id="UP000504617"/>
    </source>
</evidence>
<feature type="transmembrane region" description="Helical" evidence="10">
    <location>
        <begin position="44"/>
        <end position="69"/>
    </location>
</feature>
<evidence type="ECO:0000256" key="7">
    <source>
        <dbReference type="ARBA" id="ARBA00023136"/>
    </source>
</evidence>
<feature type="transmembrane region" description="Helical" evidence="10">
    <location>
        <begin position="218"/>
        <end position="244"/>
    </location>
</feature>
<dbReference type="Gene3D" id="1.20.1070.10">
    <property type="entry name" value="Rhodopsin 7-helix transmembrane proteins"/>
    <property type="match status" value="1"/>
</dbReference>
<dbReference type="AlphaFoldDB" id="A0A6I9XP92"/>
<keyword evidence="8 9" id="KW-0807">Transducer</keyword>
<dbReference type="PROSITE" id="PS00237">
    <property type="entry name" value="G_PROTEIN_RECEP_F1_1"/>
    <property type="match status" value="1"/>
</dbReference>
<evidence type="ECO:0000259" key="11">
    <source>
        <dbReference type="PROSITE" id="PS50262"/>
    </source>
</evidence>
<dbReference type="GO" id="GO:0004984">
    <property type="term" value="F:olfactory receptor activity"/>
    <property type="evidence" value="ECO:0007669"/>
    <property type="project" value="InterPro"/>
</dbReference>
<evidence type="ECO:0000256" key="10">
    <source>
        <dbReference type="RuleBase" id="RU363047"/>
    </source>
</evidence>
<feature type="transmembrane region" description="Helical" evidence="10">
    <location>
        <begin position="110"/>
        <end position="138"/>
    </location>
</feature>
<keyword evidence="4 9" id="KW-0812">Transmembrane</keyword>
<dbReference type="KEGG" id="tsr:106544149"/>
<evidence type="ECO:0000313" key="13">
    <source>
        <dbReference type="RefSeq" id="XP_013915802.1"/>
    </source>
</evidence>
<comment type="similarity">
    <text evidence="9">Belongs to the G-protein coupled receptor 1 family.</text>
</comment>
<keyword evidence="5 10" id="KW-0552">Olfaction</keyword>
<protein>
    <recommendedName>
        <fullName evidence="10">Olfactory receptor</fullName>
    </recommendedName>
</protein>
<dbReference type="InterPro" id="IPR000276">
    <property type="entry name" value="GPCR_Rhodpsn"/>
</dbReference>
<organism evidence="12 13">
    <name type="scientific">Thamnophis sirtalis</name>
    <dbReference type="NCBI Taxonomy" id="35019"/>
    <lineage>
        <taxon>Eukaryota</taxon>
        <taxon>Metazoa</taxon>
        <taxon>Chordata</taxon>
        <taxon>Craniata</taxon>
        <taxon>Vertebrata</taxon>
        <taxon>Euteleostomi</taxon>
        <taxon>Lepidosauria</taxon>
        <taxon>Squamata</taxon>
        <taxon>Bifurcata</taxon>
        <taxon>Unidentata</taxon>
        <taxon>Episquamata</taxon>
        <taxon>Toxicofera</taxon>
        <taxon>Serpentes</taxon>
        <taxon>Colubroidea</taxon>
        <taxon>Colubridae</taxon>
        <taxon>Natricinae</taxon>
        <taxon>Thamnophis</taxon>
    </lineage>
</organism>
<dbReference type="PRINTS" id="PR00245">
    <property type="entry name" value="OLFACTORYR"/>
</dbReference>
<keyword evidence="6 10" id="KW-1133">Transmembrane helix</keyword>
<dbReference type="RefSeq" id="XP_013915802.1">
    <property type="nucleotide sequence ID" value="XM_014060327.1"/>
</dbReference>
<keyword evidence="2 10" id="KW-1003">Cell membrane</keyword>
<feature type="transmembrane region" description="Helical" evidence="10">
    <location>
        <begin position="256"/>
        <end position="279"/>
    </location>
</feature>
<keyword evidence="12" id="KW-1185">Reference proteome</keyword>
<dbReference type="PROSITE" id="PS50262">
    <property type="entry name" value="G_PROTEIN_RECEP_F1_2"/>
    <property type="match status" value="1"/>
</dbReference>
<comment type="subcellular location">
    <subcellularLocation>
        <location evidence="1 10">Cell membrane</location>
        <topology evidence="1 10">Multi-pass membrane protein</topology>
    </subcellularLocation>
</comment>
<dbReference type="CDD" id="cd15225">
    <property type="entry name" value="7tmA_OR10A-like"/>
    <property type="match status" value="1"/>
</dbReference>
<sequence>MSCLHYSDSDKGFNLDNTMKKDNQSCLTEMILIGFSDFKTIQELLFCLVLIFYFIALMGNSLVLIVTILSPTLHTPMYFFLWNLSFLEIGYTSSINPKMLMNLLSKNQTISLWGCGCQMCFFVLFSVTECCLLCVMAYDRYVAICKPLQYPYIMNYRECVNFVAASWVFGILMGLGQSVSIFTLPFCRLNRISHFFCDIMPVLRLTSTDTYKNEVANAILTMVFALVPLLFILFSYILIISTILMMPAAKNRQKAFSTCSSHLTVVLLYYGTITAAYIHPNSANSQDNNRFLALLYTVVTPSLNPIIYSLRNKEIKAAFKKTVAKLCVFLR</sequence>
<dbReference type="Pfam" id="PF13853">
    <property type="entry name" value="7tm_4"/>
    <property type="match status" value="1"/>
</dbReference>
<feature type="transmembrane region" description="Helical" evidence="10">
    <location>
        <begin position="159"/>
        <end position="184"/>
    </location>
</feature>
<dbReference type="OrthoDB" id="9975554at2759"/>